<proteinExistence type="predicted"/>
<dbReference type="EMBL" id="FLTX01000015">
    <property type="protein sequence ID" value="SBV50397.1"/>
    <property type="molecule type" value="Genomic_DNA"/>
</dbReference>
<feature type="region of interest" description="Disordered" evidence="1">
    <location>
        <begin position="1"/>
        <end position="48"/>
    </location>
</feature>
<sequence length="48" mass="5275">MALLLSAADHLPSSSSSPSILYQLKPRQRPERSPRAMLGNTPSRRTQA</sequence>
<dbReference type="AlphaFoldDB" id="A0A1C3NJ60"/>
<gene>
    <name evidence="2" type="ORF">XBLMG947_1175</name>
</gene>
<evidence type="ECO:0000313" key="3">
    <source>
        <dbReference type="Proteomes" id="UP000092503"/>
    </source>
</evidence>
<evidence type="ECO:0000313" key="2">
    <source>
        <dbReference type="EMBL" id="SBV50397.1"/>
    </source>
</evidence>
<accession>A0A1C3NJ60</accession>
<dbReference type="STRING" id="56449.XBLMG947_1175"/>
<evidence type="ECO:0000256" key="1">
    <source>
        <dbReference type="SAM" id="MobiDB-lite"/>
    </source>
</evidence>
<organism evidence="2 3">
    <name type="scientific">Xanthomonas bromi</name>
    <dbReference type="NCBI Taxonomy" id="56449"/>
    <lineage>
        <taxon>Bacteria</taxon>
        <taxon>Pseudomonadati</taxon>
        <taxon>Pseudomonadota</taxon>
        <taxon>Gammaproteobacteria</taxon>
        <taxon>Lysobacterales</taxon>
        <taxon>Lysobacteraceae</taxon>
        <taxon>Xanthomonas</taxon>
    </lineage>
</organism>
<protein>
    <submittedName>
        <fullName evidence="2">Uncharacterized protein</fullName>
    </submittedName>
</protein>
<reference evidence="2 3" key="1">
    <citation type="submission" date="2016-06" db="EMBL/GenBank/DDBJ databases">
        <authorList>
            <person name="Kjaerup R.B."/>
            <person name="Dalgaard T.S."/>
            <person name="Juul-Madsen H.R."/>
        </authorList>
    </citation>
    <scope>NUCLEOTIDE SEQUENCE [LARGE SCALE GENOMIC DNA]</scope>
    <source>
        <strain evidence="2">LMG947</strain>
    </source>
</reference>
<feature type="compositionally biased region" description="Low complexity" evidence="1">
    <location>
        <begin position="1"/>
        <end position="21"/>
    </location>
</feature>
<name>A0A1C3NJ60_9XANT</name>
<dbReference type="Proteomes" id="UP000092503">
    <property type="component" value="Unassembled WGS sequence"/>
</dbReference>